<dbReference type="AlphaFoldDB" id="A0A8A4ZG17"/>
<dbReference type="RefSeq" id="WP_227424551.1">
    <property type="nucleotide sequence ID" value="NZ_CP071868.1"/>
</dbReference>
<dbReference type="InterPro" id="IPR013525">
    <property type="entry name" value="ABC2_TM"/>
</dbReference>
<keyword evidence="13" id="KW-1185">Reference proteome</keyword>
<organism evidence="12 13">
    <name type="scientific">Pengzhenrongella sicca</name>
    <dbReference type="NCBI Taxonomy" id="2819238"/>
    <lineage>
        <taxon>Bacteria</taxon>
        <taxon>Bacillati</taxon>
        <taxon>Actinomycetota</taxon>
        <taxon>Actinomycetes</taxon>
        <taxon>Micrococcales</taxon>
        <taxon>Pengzhenrongella</taxon>
    </lineage>
</organism>
<keyword evidence="8 9" id="KW-0472">Membrane</keyword>
<dbReference type="GO" id="GO:0140359">
    <property type="term" value="F:ABC-type transporter activity"/>
    <property type="evidence" value="ECO:0007669"/>
    <property type="project" value="InterPro"/>
</dbReference>
<dbReference type="KEGG" id="psic:J4E96_04250"/>
<evidence type="ECO:0000259" key="11">
    <source>
        <dbReference type="PROSITE" id="PS51012"/>
    </source>
</evidence>
<evidence type="ECO:0000256" key="3">
    <source>
        <dbReference type="ARBA" id="ARBA00022448"/>
    </source>
</evidence>
<evidence type="ECO:0000256" key="10">
    <source>
        <dbReference type="SAM" id="MobiDB-lite"/>
    </source>
</evidence>
<gene>
    <name evidence="12" type="ORF">J4E96_04250</name>
</gene>
<evidence type="ECO:0000256" key="7">
    <source>
        <dbReference type="ARBA" id="ARBA00022989"/>
    </source>
</evidence>
<feature type="region of interest" description="Disordered" evidence="10">
    <location>
        <begin position="1"/>
        <end position="24"/>
    </location>
</feature>
<comment type="similarity">
    <text evidence="2 9">Belongs to the ABC-2 integral membrane protein family.</text>
</comment>
<evidence type="ECO:0000256" key="9">
    <source>
        <dbReference type="RuleBase" id="RU361157"/>
    </source>
</evidence>
<protein>
    <recommendedName>
        <fullName evidence="9">Transport permease protein</fullName>
    </recommendedName>
</protein>
<keyword evidence="3 9" id="KW-0813">Transport</keyword>
<feature type="transmembrane region" description="Helical" evidence="9">
    <location>
        <begin position="135"/>
        <end position="161"/>
    </location>
</feature>
<dbReference type="PANTHER" id="PTHR30413:SF8">
    <property type="entry name" value="TRANSPORT PERMEASE PROTEIN"/>
    <property type="match status" value="1"/>
</dbReference>
<evidence type="ECO:0000256" key="8">
    <source>
        <dbReference type="ARBA" id="ARBA00023136"/>
    </source>
</evidence>
<evidence type="ECO:0000256" key="5">
    <source>
        <dbReference type="ARBA" id="ARBA00022519"/>
    </source>
</evidence>
<keyword evidence="4 9" id="KW-1003">Cell membrane</keyword>
<comment type="subcellular location">
    <subcellularLocation>
        <location evidence="1">Cell inner membrane</location>
        <topology evidence="1">Multi-pass membrane protein</topology>
    </subcellularLocation>
    <subcellularLocation>
        <location evidence="9">Cell membrane</location>
        <topology evidence="9">Multi-pass membrane protein</topology>
    </subcellularLocation>
</comment>
<feature type="transmembrane region" description="Helical" evidence="9">
    <location>
        <begin position="93"/>
        <end position="123"/>
    </location>
</feature>
<evidence type="ECO:0000313" key="12">
    <source>
        <dbReference type="EMBL" id="QTE30225.1"/>
    </source>
</evidence>
<accession>A0A8A4ZG17</accession>
<evidence type="ECO:0000256" key="2">
    <source>
        <dbReference type="ARBA" id="ARBA00007783"/>
    </source>
</evidence>
<dbReference type="GO" id="GO:0005886">
    <property type="term" value="C:plasma membrane"/>
    <property type="evidence" value="ECO:0007669"/>
    <property type="project" value="UniProtKB-SubCell"/>
</dbReference>
<keyword evidence="5" id="KW-0997">Cell inner membrane</keyword>
<dbReference type="EMBL" id="CP071868">
    <property type="protein sequence ID" value="QTE30225.1"/>
    <property type="molecule type" value="Genomic_DNA"/>
</dbReference>
<evidence type="ECO:0000256" key="4">
    <source>
        <dbReference type="ARBA" id="ARBA00022475"/>
    </source>
</evidence>
<name>A0A8A4ZG17_9MICO</name>
<keyword evidence="6 9" id="KW-0812">Transmembrane</keyword>
<dbReference type="GO" id="GO:0015920">
    <property type="term" value="P:lipopolysaccharide transport"/>
    <property type="evidence" value="ECO:0007669"/>
    <property type="project" value="TreeGrafter"/>
</dbReference>
<evidence type="ECO:0000313" key="13">
    <source>
        <dbReference type="Proteomes" id="UP000663937"/>
    </source>
</evidence>
<dbReference type="PANTHER" id="PTHR30413">
    <property type="entry name" value="INNER MEMBRANE TRANSPORT PERMEASE"/>
    <property type="match status" value="1"/>
</dbReference>
<keyword evidence="7 9" id="KW-1133">Transmembrane helix</keyword>
<sequence>MSVAADVSTKPSKQARRPTRASRAQTRLEYRAARQLLKNLVRRDLKIQHRGTILGALWSLITPLLQVAVYTFVFTVIMPSSPVADAGDTPFAVYLFVGLVMWNLLQNGVLAGTGSVLGSGYLLQKVYFRREILPLTSVLSAGVTFLWEMAVAIIVVTIFVGPPGWQIVFLPLLVLITATLAFGIAALLSAAAVFFRDVQHFIGIAIQMWFWATPVIYSLTIIEDRPSLLKIIQLNPMAGILVSLRNILIMHTMPDWKLLGYAAVVSVFFLVVGLAVFRRNERMFAEMI</sequence>
<feature type="transmembrane region" description="Helical" evidence="9">
    <location>
        <begin position="201"/>
        <end position="222"/>
    </location>
</feature>
<feature type="domain" description="ABC transmembrane type-2" evidence="11">
    <location>
        <begin position="54"/>
        <end position="280"/>
    </location>
</feature>
<feature type="transmembrane region" description="Helical" evidence="9">
    <location>
        <begin position="52"/>
        <end position="73"/>
    </location>
</feature>
<dbReference type="Pfam" id="PF01061">
    <property type="entry name" value="ABC2_membrane"/>
    <property type="match status" value="1"/>
</dbReference>
<dbReference type="PROSITE" id="PS51012">
    <property type="entry name" value="ABC_TM2"/>
    <property type="match status" value="1"/>
</dbReference>
<dbReference type="InterPro" id="IPR047817">
    <property type="entry name" value="ABC2_TM_bact-type"/>
</dbReference>
<evidence type="ECO:0000256" key="6">
    <source>
        <dbReference type="ARBA" id="ARBA00022692"/>
    </source>
</evidence>
<feature type="transmembrane region" description="Helical" evidence="9">
    <location>
        <begin position="167"/>
        <end position="194"/>
    </location>
</feature>
<feature type="transmembrane region" description="Helical" evidence="9">
    <location>
        <begin position="258"/>
        <end position="277"/>
    </location>
</feature>
<dbReference type="Proteomes" id="UP000663937">
    <property type="component" value="Chromosome"/>
</dbReference>
<reference evidence="12" key="1">
    <citation type="submission" date="2021-03" db="EMBL/GenBank/DDBJ databases">
        <title>Pengzhenrongella sicca gen. nov., sp. nov., a new member of suborder Micrococcineae isolated from High-Arctic tundra soil.</title>
        <authorList>
            <person name="Peng F."/>
        </authorList>
    </citation>
    <scope>NUCLEOTIDE SEQUENCE</scope>
    <source>
        <strain evidence="12">LRZ-2</strain>
    </source>
</reference>
<evidence type="ECO:0000256" key="1">
    <source>
        <dbReference type="ARBA" id="ARBA00004429"/>
    </source>
</evidence>
<proteinExistence type="inferred from homology"/>